<accession>D6WVD5</accession>
<evidence type="ECO:0000313" key="2">
    <source>
        <dbReference type="EMBL" id="EFA08315.2"/>
    </source>
</evidence>
<dbReference type="InterPro" id="IPR052573">
    <property type="entry name" value="DnaJ_C_subfamily_28"/>
</dbReference>
<organism evidence="2 3">
    <name type="scientific">Tribolium castaneum</name>
    <name type="common">Red flour beetle</name>
    <dbReference type="NCBI Taxonomy" id="7070"/>
    <lineage>
        <taxon>Eukaryota</taxon>
        <taxon>Metazoa</taxon>
        <taxon>Ecdysozoa</taxon>
        <taxon>Arthropoda</taxon>
        <taxon>Hexapoda</taxon>
        <taxon>Insecta</taxon>
        <taxon>Pterygota</taxon>
        <taxon>Neoptera</taxon>
        <taxon>Endopterygota</taxon>
        <taxon>Coleoptera</taxon>
        <taxon>Polyphaga</taxon>
        <taxon>Cucujiformia</taxon>
        <taxon>Tenebrionidae</taxon>
        <taxon>Tenebrionidae incertae sedis</taxon>
        <taxon>Tribolium</taxon>
    </lineage>
</organism>
<reference evidence="2 3" key="2">
    <citation type="journal article" date="2010" name="Nucleic Acids Res.">
        <title>BeetleBase in 2010: revisions to provide comprehensive genomic information for Tribolium castaneum.</title>
        <authorList>
            <person name="Kim H.S."/>
            <person name="Murphy T."/>
            <person name="Xia J."/>
            <person name="Caragea D."/>
            <person name="Park Y."/>
            <person name="Beeman R.W."/>
            <person name="Lorenzen M.D."/>
            <person name="Butcher S."/>
            <person name="Manak J.R."/>
            <person name="Brown S.J."/>
        </authorList>
    </citation>
    <scope>GENOME REANNOTATION</scope>
    <source>
        <strain evidence="2 3">Georgia GA2</strain>
    </source>
</reference>
<dbReference type="PANTHER" id="PTHR39158:SF1">
    <property type="entry name" value="DNAJ HOMOLOG SUBFAMILY C MEMBER 28"/>
    <property type="match status" value="1"/>
</dbReference>
<dbReference type="Pfam" id="PF09350">
    <property type="entry name" value="DJC28_CD"/>
    <property type="match status" value="1"/>
</dbReference>
<dbReference type="EMBL" id="KQ971357">
    <property type="protein sequence ID" value="EFA08315.2"/>
    <property type="molecule type" value="Genomic_DNA"/>
</dbReference>
<feature type="domain" description="DnaJ homologue subfamily C member 28 conserved" evidence="1">
    <location>
        <begin position="218"/>
        <end position="285"/>
    </location>
</feature>
<proteinExistence type="predicted"/>
<dbReference type="HOGENOM" id="CLU_040968_0_0_1"/>
<evidence type="ECO:0000259" key="1">
    <source>
        <dbReference type="Pfam" id="PF09350"/>
    </source>
</evidence>
<dbReference type="STRING" id="7070.D6WVD5"/>
<name>D6WVD5_TRICA</name>
<evidence type="ECO:0000313" key="3">
    <source>
        <dbReference type="Proteomes" id="UP000007266"/>
    </source>
</evidence>
<dbReference type="InterPro" id="IPR018961">
    <property type="entry name" value="DnaJ_homolog_subfam-C_membr-28"/>
</dbReference>
<dbReference type="eggNOG" id="KOG0568">
    <property type="taxonomic scope" value="Eukaryota"/>
</dbReference>
<dbReference type="Proteomes" id="UP000007266">
    <property type="component" value="Linkage group 8"/>
</dbReference>
<dbReference type="InParanoid" id="D6WVD5"/>
<dbReference type="PANTHER" id="PTHR39158">
    <property type="entry name" value="OS08G0560600 PROTEIN"/>
    <property type="match status" value="1"/>
</dbReference>
<dbReference type="AlphaFoldDB" id="D6WVD5"/>
<keyword evidence="3" id="KW-1185">Reference proteome</keyword>
<sequence>MTLPRSEAAITDLPNAYHSRKNGRQLGGYKKGRWRRNSHSCQFGDTVILLIYSTSLTHSQKTTIAMATLGLLVKTELKKPSISAIALNRSNYHTLKKYQKCYKLLGIYKDDKELRTSQIATVGHREAAPEPRNEFSEIAGALKLFINANKKSRREEKENYKNPLQIKKKQFPKIRATQAAENVVKHRVSKISAEKNEQNDNSMFLPFSKKKFGLERTVEEMIQESISKGEFKNLPGFGKPLPDNDIRNPYVDFVTHRLNEVLIDNGCTPKWITLQKEIREEIQTLKESLAKARARFGPYPLDKQESAQWEQAVLDFQKTTEQVNKKIRNFNLLVPIIEKQMFQVDLKRQAEKVLLNGKFRKPVVEPVQRQRSDIFDFLDVLFK</sequence>
<protein>
    <submittedName>
        <fullName evidence="2">DnaJ homolog subfamily C member 28-like Protein</fullName>
    </submittedName>
</protein>
<reference evidence="2 3" key="1">
    <citation type="journal article" date="2008" name="Nature">
        <title>The genome of the model beetle and pest Tribolium castaneum.</title>
        <authorList>
            <consortium name="Tribolium Genome Sequencing Consortium"/>
            <person name="Richards S."/>
            <person name="Gibbs R.A."/>
            <person name="Weinstock G.M."/>
            <person name="Brown S.J."/>
            <person name="Denell R."/>
            <person name="Beeman R.W."/>
            <person name="Gibbs R."/>
            <person name="Beeman R.W."/>
            <person name="Brown S.J."/>
            <person name="Bucher G."/>
            <person name="Friedrich M."/>
            <person name="Grimmelikhuijzen C.J."/>
            <person name="Klingler M."/>
            <person name="Lorenzen M."/>
            <person name="Richards S."/>
            <person name="Roth S."/>
            <person name="Schroder R."/>
            <person name="Tautz D."/>
            <person name="Zdobnov E.M."/>
            <person name="Muzny D."/>
            <person name="Gibbs R.A."/>
            <person name="Weinstock G.M."/>
            <person name="Attaway T."/>
            <person name="Bell S."/>
            <person name="Buhay C.J."/>
            <person name="Chandrabose M.N."/>
            <person name="Chavez D."/>
            <person name="Clerk-Blankenburg K.P."/>
            <person name="Cree A."/>
            <person name="Dao M."/>
            <person name="Davis C."/>
            <person name="Chacko J."/>
            <person name="Dinh H."/>
            <person name="Dugan-Rocha S."/>
            <person name="Fowler G."/>
            <person name="Garner T.T."/>
            <person name="Garnes J."/>
            <person name="Gnirke A."/>
            <person name="Hawes A."/>
            <person name="Hernandez J."/>
            <person name="Hines S."/>
            <person name="Holder M."/>
            <person name="Hume J."/>
            <person name="Jhangiani S.N."/>
            <person name="Joshi V."/>
            <person name="Khan Z.M."/>
            <person name="Jackson L."/>
            <person name="Kovar C."/>
            <person name="Kowis A."/>
            <person name="Lee S."/>
            <person name="Lewis L.R."/>
            <person name="Margolis J."/>
            <person name="Morgan M."/>
            <person name="Nazareth L.V."/>
            <person name="Nguyen N."/>
            <person name="Okwuonu G."/>
            <person name="Parker D."/>
            <person name="Richards S."/>
            <person name="Ruiz S.J."/>
            <person name="Santibanez J."/>
            <person name="Savard J."/>
            <person name="Scherer S.E."/>
            <person name="Schneider B."/>
            <person name="Sodergren E."/>
            <person name="Tautz D."/>
            <person name="Vattahil S."/>
            <person name="Villasana D."/>
            <person name="White C.S."/>
            <person name="Wright R."/>
            <person name="Park Y."/>
            <person name="Beeman R.W."/>
            <person name="Lord J."/>
            <person name="Oppert B."/>
            <person name="Lorenzen M."/>
            <person name="Brown S."/>
            <person name="Wang L."/>
            <person name="Savard J."/>
            <person name="Tautz D."/>
            <person name="Richards S."/>
            <person name="Weinstock G."/>
            <person name="Gibbs R.A."/>
            <person name="Liu Y."/>
            <person name="Worley K."/>
            <person name="Weinstock G."/>
            <person name="Elsik C.G."/>
            <person name="Reese J.T."/>
            <person name="Elhaik E."/>
            <person name="Landan G."/>
            <person name="Graur D."/>
            <person name="Arensburger P."/>
            <person name="Atkinson P."/>
            <person name="Beeman R.W."/>
            <person name="Beidler J."/>
            <person name="Brown S.J."/>
            <person name="Demuth J.P."/>
            <person name="Drury D.W."/>
            <person name="Du Y.Z."/>
            <person name="Fujiwara H."/>
            <person name="Lorenzen M."/>
            <person name="Maselli V."/>
            <person name="Osanai M."/>
            <person name="Park Y."/>
            <person name="Robertson H.M."/>
            <person name="Tu Z."/>
            <person name="Wang J.J."/>
            <person name="Wang S."/>
            <person name="Richards S."/>
            <person name="Song H."/>
            <person name="Zhang L."/>
            <person name="Sodergren E."/>
            <person name="Werner D."/>
            <person name="Stanke M."/>
            <person name="Morgenstern B."/>
            <person name="Solovyev V."/>
            <person name="Kosarev P."/>
            <person name="Brown G."/>
            <person name="Chen H.C."/>
            <person name="Ermolaeva O."/>
            <person name="Hlavina W."/>
            <person name="Kapustin Y."/>
            <person name="Kiryutin B."/>
            <person name="Kitts P."/>
            <person name="Maglott D."/>
            <person name="Pruitt K."/>
            <person name="Sapojnikov V."/>
            <person name="Souvorov A."/>
            <person name="Mackey A.J."/>
            <person name="Waterhouse R.M."/>
            <person name="Wyder S."/>
            <person name="Zdobnov E.M."/>
            <person name="Zdobnov E.M."/>
            <person name="Wyder S."/>
            <person name="Kriventseva E.V."/>
            <person name="Kadowaki T."/>
            <person name="Bork P."/>
            <person name="Aranda M."/>
            <person name="Bao R."/>
            <person name="Beermann A."/>
            <person name="Berns N."/>
            <person name="Bolognesi R."/>
            <person name="Bonneton F."/>
            <person name="Bopp D."/>
            <person name="Brown S.J."/>
            <person name="Bucher G."/>
            <person name="Butts T."/>
            <person name="Chaumot A."/>
            <person name="Denell R.E."/>
            <person name="Ferrier D.E."/>
            <person name="Friedrich M."/>
            <person name="Gordon C.M."/>
            <person name="Jindra M."/>
            <person name="Klingler M."/>
            <person name="Lan Q."/>
            <person name="Lattorff H.M."/>
            <person name="Laudet V."/>
            <person name="von Levetsow C."/>
            <person name="Liu Z."/>
            <person name="Lutz R."/>
            <person name="Lynch J.A."/>
            <person name="da Fonseca R.N."/>
            <person name="Posnien N."/>
            <person name="Reuter R."/>
            <person name="Roth S."/>
            <person name="Savard J."/>
            <person name="Schinko J.B."/>
            <person name="Schmitt C."/>
            <person name="Schoppmeier M."/>
            <person name="Schroder R."/>
            <person name="Shippy T.D."/>
            <person name="Simonnet F."/>
            <person name="Marques-Souza H."/>
            <person name="Tautz D."/>
            <person name="Tomoyasu Y."/>
            <person name="Trauner J."/>
            <person name="Van der Zee M."/>
            <person name="Vervoort M."/>
            <person name="Wittkopp N."/>
            <person name="Wimmer E.A."/>
            <person name="Yang X."/>
            <person name="Jones A.K."/>
            <person name="Sattelle D.B."/>
            <person name="Ebert P.R."/>
            <person name="Nelson D."/>
            <person name="Scott J.G."/>
            <person name="Beeman R.W."/>
            <person name="Muthukrishnan S."/>
            <person name="Kramer K.J."/>
            <person name="Arakane Y."/>
            <person name="Beeman R.W."/>
            <person name="Zhu Q."/>
            <person name="Hogenkamp D."/>
            <person name="Dixit R."/>
            <person name="Oppert B."/>
            <person name="Jiang H."/>
            <person name="Zou Z."/>
            <person name="Marshall J."/>
            <person name="Elpidina E."/>
            <person name="Vinokurov K."/>
            <person name="Oppert C."/>
            <person name="Zou Z."/>
            <person name="Evans J."/>
            <person name="Lu Z."/>
            <person name="Zhao P."/>
            <person name="Sumathipala N."/>
            <person name="Altincicek B."/>
            <person name="Vilcinskas A."/>
            <person name="Williams M."/>
            <person name="Hultmark D."/>
            <person name="Hetru C."/>
            <person name="Jiang H."/>
            <person name="Grimmelikhuijzen C.J."/>
            <person name="Hauser F."/>
            <person name="Cazzamali G."/>
            <person name="Williamson M."/>
            <person name="Park Y."/>
            <person name="Li B."/>
            <person name="Tanaka Y."/>
            <person name="Predel R."/>
            <person name="Neupert S."/>
            <person name="Schachtner J."/>
            <person name="Verleyen P."/>
            <person name="Raible F."/>
            <person name="Bork P."/>
            <person name="Friedrich M."/>
            <person name="Walden K.K."/>
            <person name="Robertson H.M."/>
            <person name="Angeli S."/>
            <person name="Foret S."/>
            <person name="Bucher G."/>
            <person name="Schuetz S."/>
            <person name="Maleszka R."/>
            <person name="Wimmer E.A."/>
            <person name="Beeman R.W."/>
            <person name="Lorenzen M."/>
            <person name="Tomoyasu Y."/>
            <person name="Miller S.C."/>
            <person name="Grossmann D."/>
            <person name="Bucher G."/>
        </authorList>
    </citation>
    <scope>NUCLEOTIDE SEQUENCE [LARGE SCALE GENOMIC DNA]</scope>
    <source>
        <strain evidence="2 3">Georgia GA2</strain>
    </source>
</reference>
<gene>
    <name evidence="2" type="primary">AUGUSTUS-3.0.2_05951</name>
    <name evidence="2" type="ORF">TcasGA2_TC005951</name>
</gene>